<organism evidence="15 16">
    <name type="scientific">Leucothrix pacifica</name>
    <dbReference type="NCBI Taxonomy" id="1247513"/>
    <lineage>
        <taxon>Bacteria</taxon>
        <taxon>Pseudomonadati</taxon>
        <taxon>Pseudomonadota</taxon>
        <taxon>Gammaproteobacteria</taxon>
        <taxon>Thiotrichales</taxon>
        <taxon>Thiotrichaceae</taxon>
        <taxon>Leucothrix</taxon>
    </lineage>
</organism>
<dbReference type="Gene3D" id="3.40.50.300">
    <property type="entry name" value="P-loop containing nucleotide triphosphate hydrolases"/>
    <property type="match status" value="1"/>
</dbReference>
<dbReference type="CDD" id="cd18110">
    <property type="entry name" value="ATP-synt_F1_beta_C"/>
    <property type="match status" value="1"/>
</dbReference>
<evidence type="ECO:0000256" key="6">
    <source>
        <dbReference type="ARBA" id="ARBA00022840"/>
    </source>
</evidence>
<comment type="similarity">
    <text evidence="12">Belongs to the ATPase alpha/beta chains family. T3SS ATPase subfamily.</text>
</comment>
<dbReference type="Gene3D" id="2.40.10.170">
    <property type="match status" value="1"/>
</dbReference>
<keyword evidence="11 13" id="KW-0066">ATP synthesis</keyword>
<dbReference type="FunFam" id="3.40.50.300:FF:001630">
    <property type="entry name" value="ATP synthase subunit beta"/>
    <property type="match status" value="1"/>
</dbReference>
<gene>
    <name evidence="13" type="primary">atpD</name>
    <name evidence="15" type="ORF">DKW60_22305</name>
</gene>
<keyword evidence="8 13" id="KW-0406">Ion transport</keyword>
<comment type="catalytic activity">
    <reaction evidence="13">
        <text>ATP + H2O + 4 H(+)(in) = ADP + phosphate + 5 H(+)(out)</text>
        <dbReference type="Rhea" id="RHEA:57720"/>
        <dbReference type="ChEBI" id="CHEBI:15377"/>
        <dbReference type="ChEBI" id="CHEBI:15378"/>
        <dbReference type="ChEBI" id="CHEBI:30616"/>
        <dbReference type="ChEBI" id="CHEBI:43474"/>
        <dbReference type="ChEBI" id="CHEBI:456216"/>
        <dbReference type="EC" id="7.1.2.2"/>
    </reaction>
</comment>
<dbReference type="InterPro" id="IPR055190">
    <property type="entry name" value="ATP-synt_VA_C"/>
</dbReference>
<dbReference type="Gene3D" id="1.10.1140.10">
    <property type="entry name" value="Bovine Mitochondrial F1-atpase, Atp Synthase Beta Chain, Chain D, domain 3"/>
    <property type="match status" value="1"/>
</dbReference>
<comment type="subcellular location">
    <subcellularLocation>
        <location evidence="13">Cell membrane</location>
        <topology evidence="13">Peripheral membrane protein</topology>
    </subcellularLocation>
    <subcellularLocation>
        <location evidence="1">Membrane</location>
    </subcellularLocation>
</comment>
<evidence type="ECO:0000256" key="8">
    <source>
        <dbReference type="ARBA" id="ARBA00023065"/>
    </source>
</evidence>
<dbReference type="InterPro" id="IPR036121">
    <property type="entry name" value="ATPase_F1/V1/A1_a/bsu_N_sf"/>
</dbReference>
<dbReference type="InterPro" id="IPR017691">
    <property type="entry name" value="Alt_ATPase_F1_bsu"/>
</dbReference>
<dbReference type="EMBL" id="QGKM01000110">
    <property type="protein sequence ID" value="PWQ92200.1"/>
    <property type="molecule type" value="Genomic_DNA"/>
</dbReference>
<evidence type="ECO:0000256" key="12">
    <source>
        <dbReference type="ARBA" id="ARBA00024342"/>
    </source>
</evidence>
<evidence type="ECO:0000256" key="3">
    <source>
        <dbReference type="ARBA" id="ARBA00022475"/>
    </source>
</evidence>
<name>A0A317C7A8_9GAMM</name>
<dbReference type="FunFam" id="1.10.1140.10:FF:000006">
    <property type="entry name" value="ATP synthase subunit beta"/>
    <property type="match status" value="1"/>
</dbReference>
<dbReference type="Pfam" id="PF22919">
    <property type="entry name" value="ATP-synt_VA_C"/>
    <property type="match status" value="1"/>
</dbReference>
<dbReference type="AlphaFoldDB" id="A0A317C7A8"/>
<dbReference type="SMART" id="SM00382">
    <property type="entry name" value="AAA"/>
    <property type="match status" value="1"/>
</dbReference>
<keyword evidence="5 13" id="KW-0375">Hydrogen ion transport</keyword>
<dbReference type="NCBIfam" id="TIGR03305">
    <property type="entry name" value="alt_F1F0_F1_bet"/>
    <property type="match status" value="1"/>
</dbReference>
<dbReference type="InterPro" id="IPR003593">
    <property type="entry name" value="AAA+_ATPase"/>
</dbReference>
<keyword evidence="6 13" id="KW-0067">ATP-binding</keyword>
<dbReference type="Pfam" id="PF00006">
    <property type="entry name" value="ATP-synt_ab"/>
    <property type="match status" value="1"/>
</dbReference>
<dbReference type="SUPFAM" id="SSF50615">
    <property type="entry name" value="N-terminal domain of alpha and beta subunits of F1 ATP synthase"/>
    <property type="match status" value="1"/>
</dbReference>
<keyword evidence="2 13" id="KW-0813">Transport</keyword>
<evidence type="ECO:0000256" key="9">
    <source>
        <dbReference type="ARBA" id="ARBA00023136"/>
    </source>
</evidence>
<comment type="caution">
    <text evidence="15">The sequence shown here is derived from an EMBL/GenBank/DDBJ whole genome shotgun (WGS) entry which is preliminary data.</text>
</comment>
<evidence type="ECO:0000256" key="2">
    <source>
        <dbReference type="ARBA" id="ARBA00022448"/>
    </source>
</evidence>
<protein>
    <recommendedName>
        <fullName evidence="13">ATP synthase subunit beta</fullName>
        <ecNumber evidence="13">7.1.2.2</ecNumber>
    </recommendedName>
    <alternativeName>
        <fullName evidence="13">ATP synthase F1 sector subunit beta</fullName>
    </alternativeName>
    <alternativeName>
        <fullName evidence="13">F-ATPase subunit beta</fullName>
    </alternativeName>
</protein>
<evidence type="ECO:0000256" key="4">
    <source>
        <dbReference type="ARBA" id="ARBA00022741"/>
    </source>
</evidence>
<dbReference type="InterPro" id="IPR000194">
    <property type="entry name" value="ATPase_F1/V1/A1_a/bsu_nucl-bd"/>
</dbReference>
<dbReference type="EC" id="7.1.2.2" evidence="13"/>
<dbReference type="NCBIfam" id="TIGR01039">
    <property type="entry name" value="atpD"/>
    <property type="match status" value="1"/>
</dbReference>
<dbReference type="Proteomes" id="UP000245539">
    <property type="component" value="Unassembled WGS sequence"/>
</dbReference>
<dbReference type="PROSITE" id="PS00152">
    <property type="entry name" value="ATPASE_ALPHA_BETA"/>
    <property type="match status" value="1"/>
</dbReference>
<evidence type="ECO:0000256" key="1">
    <source>
        <dbReference type="ARBA" id="ARBA00004370"/>
    </source>
</evidence>
<evidence type="ECO:0000256" key="5">
    <source>
        <dbReference type="ARBA" id="ARBA00022781"/>
    </source>
</evidence>
<proteinExistence type="inferred from homology"/>
<dbReference type="GO" id="GO:0046961">
    <property type="term" value="F:proton-transporting ATPase activity, rotational mechanism"/>
    <property type="evidence" value="ECO:0007669"/>
    <property type="project" value="InterPro"/>
</dbReference>
<dbReference type="GO" id="GO:0005524">
    <property type="term" value="F:ATP binding"/>
    <property type="evidence" value="ECO:0007669"/>
    <property type="project" value="UniProtKB-UniRule"/>
</dbReference>
<dbReference type="GO" id="GO:0045259">
    <property type="term" value="C:proton-transporting ATP synthase complex"/>
    <property type="evidence" value="ECO:0007669"/>
    <property type="project" value="UniProtKB-KW"/>
</dbReference>
<evidence type="ECO:0000256" key="10">
    <source>
        <dbReference type="ARBA" id="ARBA00023196"/>
    </source>
</evidence>
<accession>A0A317C7A8</accession>
<feature type="binding site" evidence="13">
    <location>
        <begin position="158"/>
        <end position="165"/>
    </location>
    <ligand>
        <name>ATP</name>
        <dbReference type="ChEBI" id="CHEBI:30616"/>
    </ligand>
</feature>
<dbReference type="InterPro" id="IPR050053">
    <property type="entry name" value="ATPase_alpha/beta_chains"/>
</dbReference>
<dbReference type="Pfam" id="PF02874">
    <property type="entry name" value="ATP-synt_ab_N"/>
    <property type="match status" value="1"/>
</dbReference>
<evidence type="ECO:0000313" key="15">
    <source>
        <dbReference type="EMBL" id="PWQ92200.1"/>
    </source>
</evidence>
<reference evidence="15 16" key="1">
    <citation type="submission" date="2018-05" db="EMBL/GenBank/DDBJ databases">
        <title>Leucothrix arctica sp. nov., isolated from Arctic seawater.</title>
        <authorList>
            <person name="Choi A."/>
            <person name="Baek K."/>
        </authorList>
    </citation>
    <scope>NUCLEOTIDE SEQUENCE [LARGE SCALE GENOMIC DNA]</scope>
    <source>
        <strain evidence="15 16">JCM 18388</strain>
    </source>
</reference>
<dbReference type="SUPFAM" id="SSF52540">
    <property type="entry name" value="P-loop containing nucleoside triphosphate hydrolases"/>
    <property type="match status" value="1"/>
</dbReference>
<keyword evidence="16" id="KW-1185">Reference proteome</keyword>
<sequence length="478" mass="52122">MENDVMMNVGKISAIRGSVVDIGFPDKLPAIRHVLQVDALQEGDAAVLLEVQTQLDETRVRAIALTPTAGLARGMAVTDTGGPLKAPVGPGIMSRMFDVFGRPIDQQPAPENVEWRSVHNTPPALSSRSTKSEVFTTGIKVIDLLVPLERGGKTGLFGGAGVGKTVLLTEMIHNMVGHHQGVSIFCGIGERCREGEELHREMKEAGVLSDMVMLFGQMNELPGSRFRVGHAALTMAEYFRDDEHKDVLLLVDNIFRFIQAGSEVSGLMGQMPSRLGYQPTLSTELAQLQERIANTDSGAITSIQAVYVPADDFTDPAAVHTFSHLSASIALSRKRASEGLFPAVDPLQSNSKMLTPGVVGERHYRLAQSVRQTLAQYEDLKDIIAMLGLEQLSQNDRKVVSRARQLERFLTQPFYTTGQFSGMAGAMVSLDDTLDGCERILKDEFSDYPEIALYMIGKVDEAKKPEAKHAEEQTANAS</sequence>
<dbReference type="HAMAP" id="MF_01347">
    <property type="entry name" value="ATP_synth_beta_bact"/>
    <property type="match status" value="1"/>
</dbReference>
<keyword evidence="3 13" id="KW-1003">Cell membrane</keyword>
<evidence type="ECO:0000256" key="11">
    <source>
        <dbReference type="ARBA" id="ARBA00023310"/>
    </source>
</evidence>
<dbReference type="OrthoDB" id="9801639at2"/>
<dbReference type="GO" id="GO:0046933">
    <property type="term" value="F:proton-transporting ATP synthase activity, rotational mechanism"/>
    <property type="evidence" value="ECO:0007669"/>
    <property type="project" value="UniProtKB-UniRule"/>
</dbReference>
<dbReference type="CDD" id="cd01133">
    <property type="entry name" value="F1-ATPase_beta_CD"/>
    <property type="match status" value="1"/>
</dbReference>
<evidence type="ECO:0000256" key="7">
    <source>
        <dbReference type="ARBA" id="ARBA00022967"/>
    </source>
</evidence>
<dbReference type="InterPro" id="IPR020003">
    <property type="entry name" value="ATPase_a/bsu_AS"/>
</dbReference>
<dbReference type="InterPro" id="IPR004100">
    <property type="entry name" value="ATPase_F1/V1/A1_a/bsu_N"/>
</dbReference>
<dbReference type="InterPro" id="IPR024034">
    <property type="entry name" value="ATPase_F1/V1_b/a_C"/>
</dbReference>
<keyword evidence="10 13" id="KW-0139">CF(1)</keyword>
<keyword evidence="9 13" id="KW-0472">Membrane</keyword>
<dbReference type="InterPro" id="IPR005722">
    <property type="entry name" value="ATP_synth_F1_bsu"/>
</dbReference>
<dbReference type="GO" id="GO:0005886">
    <property type="term" value="C:plasma membrane"/>
    <property type="evidence" value="ECO:0007669"/>
    <property type="project" value="UniProtKB-SubCell"/>
</dbReference>
<feature type="domain" description="AAA+ ATPase" evidence="14">
    <location>
        <begin position="150"/>
        <end position="335"/>
    </location>
</feature>
<dbReference type="InterPro" id="IPR027417">
    <property type="entry name" value="P-loop_NTPase"/>
</dbReference>
<keyword evidence="4 13" id="KW-0547">Nucleotide-binding</keyword>
<dbReference type="CDD" id="cd18115">
    <property type="entry name" value="ATP-synt_F1_beta_N"/>
    <property type="match status" value="1"/>
</dbReference>
<evidence type="ECO:0000256" key="13">
    <source>
        <dbReference type="HAMAP-Rule" id="MF_01347"/>
    </source>
</evidence>
<dbReference type="PANTHER" id="PTHR15184:SF71">
    <property type="entry name" value="ATP SYNTHASE SUBUNIT BETA, MITOCHONDRIAL"/>
    <property type="match status" value="1"/>
</dbReference>
<dbReference type="SUPFAM" id="SSF47917">
    <property type="entry name" value="C-terminal domain of alpha and beta subunits of F1 ATP synthase"/>
    <property type="match status" value="1"/>
</dbReference>
<keyword evidence="7 13" id="KW-1278">Translocase</keyword>
<evidence type="ECO:0000259" key="14">
    <source>
        <dbReference type="SMART" id="SM00382"/>
    </source>
</evidence>
<dbReference type="PANTHER" id="PTHR15184">
    <property type="entry name" value="ATP SYNTHASE"/>
    <property type="match status" value="1"/>
</dbReference>
<comment type="function">
    <text evidence="13">Produces ATP from ADP in the presence of a proton gradient across the membrane. The catalytic sites are hosted primarily by the beta subunits.</text>
</comment>
<evidence type="ECO:0000313" key="16">
    <source>
        <dbReference type="Proteomes" id="UP000245539"/>
    </source>
</evidence>